<dbReference type="RefSeq" id="WP_142525187.1">
    <property type="nucleotide sequence ID" value="NZ_CABFUZ020000121.1"/>
</dbReference>
<dbReference type="OrthoDB" id="9809439at2"/>
<dbReference type="EMBL" id="CABFUZ020000121">
    <property type="protein sequence ID" value="VVM06647.1"/>
    <property type="molecule type" value="Genomic_DNA"/>
</dbReference>
<dbReference type="EC" id="4.1.99.29" evidence="4"/>
<comment type="catalytic activity">
    <reaction evidence="4">
        <text>cyclic dehypoxanthinylfutalosinate = 1,4-dihydroxy-6-naphthoate + dihydroxyacetone</text>
        <dbReference type="Rhea" id="RHEA:33087"/>
        <dbReference type="ChEBI" id="CHEBI:16016"/>
        <dbReference type="ChEBI" id="CHEBI:64254"/>
        <dbReference type="ChEBI" id="CHEBI:64270"/>
        <dbReference type="EC" id="4.1.99.29"/>
    </reaction>
</comment>
<name>A0A5E6MKS1_9BACT</name>
<dbReference type="AlphaFoldDB" id="A0A5E6MKS1"/>
<comment type="similarity">
    <text evidence="4">Belongs to the MqnA/MqnD family. MqnD subfamily.</text>
</comment>
<keyword evidence="2 4" id="KW-0474">Menaquinone biosynthesis</keyword>
<evidence type="ECO:0000256" key="2">
    <source>
        <dbReference type="ARBA" id="ARBA00022428"/>
    </source>
</evidence>
<protein>
    <recommendedName>
        <fullName evidence="4">1,4-dihydroxy-6-naphtoate synthase</fullName>
        <ecNumber evidence="4">4.1.99.29</ecNumber>
    </recommendedName>
    <alternativeName>
        <fullName evidence="4">Menaquinone biosynthetic enzyme MqnD</fullName>
    </alternativeName>
</protein>
<dbReference type="PANTHER" id="PTHR37167">
    <property type="entry name" value="1,4-DIHYDROXY-6-NAPHTOATE SYNTHASE"/>
    <property type="match status" value="1"/>
</dbReference>
<evidence type="ECO:0000313" key="5">
    <source>
        <dbReference type="EMBL" id="VVM06647.1"/>
    </source>
</evidence>
<dbReference type="Pfam" id="PF02621">
    <property type="entry name" value="VitK2_biosynth"/>
    <property type="match status" value="1"/>
</dbReference>
<evidence type="ECO:0000313" key="6">
    <source>
        <dbReference type="Proteomes" id="UP000381693"/>
    </source>
</evidence>
<dbReference type="InterPro" id="IPR030869">
    <property type="entry name" value="MqnD"/>
</dbReference>
<gene>
    <name evidence="4 5" type="primary">mqnD</name>
    <name evidence="5" type="ORF">MAMC_01155</name>
</gene>
<sequence length="286" mass="31550">MLQSGLREISLGHSPDADDAFMFYALVAGKLSSGDLRFRQEVSDIESLNELAEKKAVDLTAVSIHAYGFLRNDYWLLPCGGSMGEGYGPRLVSSRRKTKEELVRTRIAIPGRKTSAVMALSLYLGVPPEELSLVVRPFDRILETVRSGGAETGLVIHEGQLTYAEEGLTLCADLGEWWKAETGLPLPLGGNAVRKDLGIDLAKECTRLLRESIRWGLQHREEALAYAAGFSRGLSPEKVDEFVGMYANERTFDYGAEGRKAIEEFLRRGRELGMLPASAGVDWLPE</sequence>
<comment type="caution">
    <text evidence="4">Lacks conserved residue(s) required for the propagation of feature annotation.</text>
</comment>
<comment type="function">
    <text evidence="4">Catalyzes the conversion of cyclic dehypoxanthine futalosine (cyclic DHFL) into 1,4-dihydroxy-6-naphthoate, a step in the biosynthesis of menaquinone (MK, vitamin K2).</text>
</comment>
<feature type="active site" description="Proton acceptor" evidence="4">
    <location>
        <position position="157"/>
    </location>
</feature>
<evidence type="ECO:0000256" key="3">
    <source>
        <dbReference type="ARBA" id="ARBA00023239"/>
    </source>
</evidence>
<dbReference type="Gene3D" id="3.40.190.10">
    <property type="entry name" value="Periplasmic binding protein-like II"/>
    <property type="match status" value="2"/>
</dbReference>
<accession>A0A5E6MKS1</accession>
<keyword evidence="6" id="KW-1185">Reference proteome</keyword>
<dbReference type="SUPFAM" id="SSF53850">
    <property type="entry name" value="Periplasmic binding protein-like II"/>
    <property type="match status" value="1"/>
</dbReference>
<dbReference type="HAMAP" id="MF_00996">
    <property type="entry name" value="MqnD"/>
    <property type="match status" value="1"/>
</dbReference>
<dbReference type="Proteomes" id="UP000381693">
    <property type="component" value="Unassembled WGS sequence"/>
</dbReference>
<evidence type="ECO:0000256" key="4">
    <source>
        <dbReference type="HAMAP-Rule" id="MF_00996"/>
    </source>
</evidence>
<feature type="binding site" evidence="4">
    <location>
        <begin position="115"/>
        <end position="116"/>
    </location>
    <ligand>
        <name>substrate</name>
    </ligand>
</feature>
<dbReference type="UniPathway" id="UPA00079"/>
<evidence type="ECO:0000256" key="1">
    <source>
        <dbReference type="ARBA" id="ARBA00004863"/>
    </source>
</evidence>
<reference evidence="5" key="1">
    <citation type="submission" date="2019-09" db="EMBL/GenBank/DDBJ databases">
        <authorList>
            <person name="Cremers G."/>
        </authorList>
    </citation>
    <scope>NUCLEOTIDE SEQUENCE [LARGE SCALE GENOMIC DNA]</scope>
    <source>
        <strain evidence="5">3B</strain>
    </source>
</reference>
<comment type="caution">
    <text evidence="5">The sequence shown here is derived from an EMBL/GenBank/DDBJ whole genome shotgun (WGS) entry which is preliminary data.</text>
</comment>
<organism evidence="5 6">
    <name type="scientific">Methylacidimicrobium cyclopophantes</name>
    <dbReference type="NCBI Taxonomy" id="1041766"/>
    <lineage>
        <taxon>Bacteria</taxon>
        <taxon>Pseudomonadati</taxon>
        <taxon>Verrucomicrobiota</taxon>
        <taxon>Methylacidimicrobium</taxon>
    </lineage>
</organism>
<dbReference type="InterPro" id="IPR003773">
    <property type="entry name" value="Menaquinone_biosynth"/>
</dbReference>
<dbReference type="GO" id="GO:0016830">
    <property type="term" value="F:carbon-carbon lyase activity"/>
    <property type="evidence" value="ECO:0007669"/>
    <property type="project" value="UniProtKB-UniRule"/>
</dbReference>
<dbReference type="PANTHER" id="PTHR37167:SF1">
    <property type="entry name" value="1,4-DIHYDROXY-6-NAPHTOATE SYNTHASE"/>
    <property type="match status" value="1"/>
</dbReference>
<keyword evidence="3 4" id="KW-0456">Lyase</keyword>
<comment type="pathway">
    <text evidence="1 4">Quinol/quinone metabolism; menaquinone biosynthesis.</text>
</comment>
<dbReference type="GO" id="GO:0009234">
    <property type="term" value="P:menaquinone biosynthetic process"/>
    <property type="evidence" value="ECO:0007669"/>
    <property type="project" value="UniProtKB-UniRule"/>
</dbReference>
<proteinExistence type="inferred from homology"/>